<dbReference type="SUPFAM" id="SSF53850">
    <property type="entry name" value="Periplasmic binding protein-like II"/>
    <property type="match status" value="1"/>
</dbReference>
<accession>A0AB33KAI0</accession>
<organism evidence="1">
    <name type="scientific">Kitasatospora sp. CMC57</name>
    <dbReference type="NCBI Taxonomy" id="3231513"/>
    <lineage>
        <taxon>Bacteria</taxon>
        <taxon>Bacillati</taxon>
        <taxon>Actinomycetota</taxon>
        <taxon>Actinomycetes</taxon>
        <taxon>Kitasatosporales</taxon>
        <taxon>Streptomycetaceae</taxon>
        <taxon>Kitasatospora</taxon>
    </lineage>
</organism>
<dbReference type="RefSeq" id="WP_407990630.1">
    <property type="nucleotide sequence ID" value="NZ_AP035881.2"/>
</dbReference>
<evidence type="ECO:0000313" key="1">
    <source>
        <dbReference type="EMBL" id="BFP48400.1"/>
    </source>
</evidence>
<dbReference type="Gene3D" id="3.40.190.10">
    <property type="entry name" value="Periplasmic binding protein-like II"/>
    <property type="match status" value="1"/>
</dbReference>
<dbReference type="AlphaFoldDB" id="A0AB33KAI0"/>
<sequence length="179" mass="18293">MHNKASEEDKVLTFVGASWSAGGLKSDLKGQAGKWAVAPMPTWEAGDGKSSFNGGSATSVMTGCRTPHQAAQFAAFLSGDPQAVKTGIDAGLYPASKAGQDDPSLTEGDPFFGGQKVGDLYKASAAQVPTTWTNGPTYQQVETDFTGAIGSGSYPDAVTKVQASTVAAIKQLGLSVTNG</sequence>
<evidence type="ECO:0008006" key="2">
    <source>
        <dbReference type="Google" id="ProtNLM"/>
    </source>
</evidence>
<name>A0AB33KAI0_9ACTN</name>
<reference evidence="1" key="1">
    <citation type="submission" date="2024-07" db="EMBL/GenBank/DDBJ databases">
        <title>Complete genome sequences of cellulolytic bacteria, Kitasatospora sp. CMC57 and Streptomyces sp. CMC78, isolated from Japanese agricultural soil.</title>
        <authorList>
            <person name="Hashimoto T."/>
            <person name="Ito M."/>
            <person name="Iwamoto M."/>
            <person name="Fukahori D."/>
            <person name="Shoda T."/>
            <person name="Sakoda M."/>
            <person name="Morohoshi T."/>
            <person name="Mitsuboshi M."/>
            <person name="Nishizawa T."/>
        </authorList>
    </citation>
    <scope>NUCLEOTIDE SEQUENCE</scope>
    <source>
        <strain evidence="1">CMC57</strain>
    </source>
</reference>
<proteinExistence type="predicted"/>
<dbReference type="EMBL" id="AP035881">
    <property type="protein sequence ID" value="BFP48400.1"/>
    <property type="molecule type" value="Genomic_DNA"/>
</dbReference>
<protein>
    <recommendedName>
        <fullName evidence="2">Extracellular solute-binding protein</fullName>
    </recommendedName>
</protein>
<gene>
    <name evidence="1" type="ORF">KCMC57_47680</name>
</gene>